<gene>
    <name evidence="3" type="ORF">ATK30_3294</name>
    <name evidence="2" type="ORF">H5411_41370</name>
</gene>
<dbReference type="InterPro" id="IPR007278">
    <property type="entry name" value="DUF397"/>
</dbReference>
<name>A0A2N3WF85_9PSEU</name>
<dbReference type="EMBL" id="JACJHR010000110">
    <property type="protein sequence ID" value="MBB2505558.1"/>
    <property type="molecule type" value="Genomic_DNA"/>
</dbReference>
<evidence type="ECO:0000313" key="3">
    <source>
        <dbReference type="EMBL" id="PKV92489.1"/>
    </source>
</evidence>
<dbReference type="EMBL" id="PJMY01000003">
    <property type="protein sequence ID" value="PKV92489.1"/>
    <property type="molecule type" value="Genomic_DNA"/>
</dbReference>
<protein>
    <submittedName>
        <fullName evidence="2">DUF397 domain-containing protein</fullName>
    </submittedName>
    <submittedName>
        <fullName evidence="3">Uncharacterized protein DUF397</fullName>
    </submittedName>
</protein>
<dbReference type="RefSeq" id="WP_043835490.1">
    <property type="nucleotide sequence ID" value="NZ_JACJHR010000110.1"/>
</dbReference>
<dbReference type="OrthoDB" id="4299240at2"/>
<accession>A0A2N3WF85</accession>
<reference evidence="2 5" key="2">
    <citation type="submission" date="2020-08" db="EMBL/GenBank/DDBJ databases">
        <title>Amycolatopsis echigonensis JCM 21831.</title>
        <authorList>
            <person name="Tedsree N."/>
            <person name="Kuncharoen N."/>
            <person name="Likhitwitayawuid K."/>
            <person name="Tanasupawat S."/>
        </authorList>
    </citation>
    <scope>NUCLEOTIDE SEQUENCE [LARGE SCALE GENOMIC DNA]</scope>
    <source>
        <strain evidence="2 5">JCM 21831</strain>
    </source>
</reference>
<evidence type="ECO:0000259" key="1">
    <source>
        <dbReference type="Pfam" id="PF04149"/>
    </source>
</evidence>
<dbReference type="Proteomes" id="UP000233750">
    <property type="component" value="Unassembled WGS sequence"/>
</dbReference>
<evidence type="ECO:0000313" key="4">
    <source>
        <dbReference type="Proteomes" id="UP000233750"/>
    </source>
</evidence>
<evidence type="ECO:0000313" key="2">
    <source>
        <dbReference type="EMBL" id="MBB2505558.1"/>
    </source>
</evidence>
<comment type="caution">
    <text evidence="3">The sequence shown here is derived from an EMBL/GenBank/DDBJ whole genome shotgun (WGS) entry which is preliminary data.</text>
</comment>
<dbReference type="AlphaFoldDB" id="A0A2N3WF85"/>
<keyword evidence="4" id="KW-1185">Reference proteome</keyword>
<sequence>MDIQNGNKAHLDTDFREWVKSPLSNPNGNQCVELSFTSNAVGMRDSQNPDGAVLVFDNDEWNAFVGAVESGFFQHR</sequence>
<accession>A0A8E1W8L3</accession>
<proteinExistence type="predicted"/>
<organism evidence="3 4">
    <name type="scientific">Amycolatopsis echigonensis</name>
    <dbReference type="NCBI Taxonomy" id="2576905"/>
    <lineage>
        <taxon>Bacteria</taxon>
        <taxon>Bacillati</taxon>
        <taxon>Actinomycetota</taxon>
        <taxon>Actinomycetes</taxon>
        <taxon>Pseudonocardiales</taxon>
        <taxon>Pseudonocardiaceae</taxon>
        <taxon>Amycolatopsis</taxon>
    </lineage>
</organism>
<dbReference type="Pfam" id="PF04149">
    <property type="entry name" value="DUF397"/>
    <property type="match status" value="1"/>
</dbReference>
<reference evidence="3 4" key="1">
    <citation type="submission" date="2017-12" db="EMBL/GenBank/DDBJ databases">
        <title>Sequencing the genomes of 1000 Actinobacteria strains.</title>
        <authorList>
            <person name="Klenk H.-P."/>
        </authorList>
    </citation>
    <scope>NUCLEOTIDE SEQUENCE [LARGE SCALE GENOMIC DNA]</scope>
    <source>
        <strain evidence="3 4">DSM 45165</strain>
    </source>
</reference>
<feature type="domain" description="DUF397" evidence="1">
    <location>
        <begin position="17"/>
        <end position="68"/>
    </location>
</feature>
<dbReference type="Proteomes" id="UP000550260">
    <property type="component" value="Unassembled WGS sequence"/>
</dbReference>
<evidence type="ECO:0000313" key="5">
    <source>
        <dbReference type="Proteomes" id="UP000550260"/>
    </source>
</evidence>